<proteinExistence type="predicted"/>
<reference evidence="1 2" key="1">
    <citation type="submission" date="2024-02" db="EMBL/GenBank/DDBJ databases">
        <authorList>
            <person name="Chen Y."/>
            <person name="Shah S."/>
            <person name="Dougan E. K."/>
            <person name="Thang M."/>
            <person name="Chan C."/>
        </authorList>
    </citation>
    <scope>NUCLEOTIDE SEQUENCE [LARGE SCALE GENOMIC DNA]</scope>
</reference>
<sequence>MDVKMEEKFKPEKVEDENKPAPEITAREMVWAAFQRVTQDENLGEWLNRRSGLQKTLTQRTYVPFCYLFVFSRDSIGQETAEKQTPSALEFLGQFGKAIENLKRSSGKPLPLSQSLSACIADYNRLTVQRKYKARLGGVSVHCMSANVEVYWEARQQSRNGDELWLQSDNTIKEVKNGLSGVVMAALVNCRYFDECGLPAAIPRSERLPRRYEHNASDVFCLLKQDLCDAELSQPALLVWPGDELARSRAFWQAATSHRGKHFDLDPDRARDLLELADVLDSYPQYARATAYMRGLTGLSYEILAIGHFVPGSERWELGRYKGKELWRESMEVTDYASVVYVQRAIEMFESRKQAQLTPDEHQNLMDIVLVWLWLRPKVATAVDGDMMTKLDDMFRSG</sequence>
<dbReference type="Proteomes" id="UP001642464">
    <property type="component" value="Unassembled WGS sequence"/>
</dbReference>
<organism evidence="1 2">
    <name type="scientific">Durusdinium trenchii</name>
    <dbReference type="NCBI Taxonomy" id="1381693"/>
    <lineage>
        <taxon>Eukaryota</taxon>
        <taxon>Sar</taxon>
        <taxon>Alveolata</taxon>
        <taxon>Dinophyceae</taxon>
        <taxon>Suessiales</taxon>
        <taxon>Symbiodiniaceae</taxon>
        <taxon>Durusdinium</taxon>
    </lineage>
</organism>
<evidence type="ECO:0000313" key="1">
    <source>
        <dbReference type="EMBL" id="CAK9011434.1"/>
    </source>
</evidence>
<keyword evidence="2" id="KW-1185">Reference proteome</keyword>
<gene>
    <name evidence="1" type="ORF">SCF082_LOCUS11091</name>
</gene>
<accession>A0ABP0JAR1</accession>
<dbReference type="EMBL" id="CAXAMM010006546">
    <property type="protein sequence ID" value="CAK9011434.1"/>
    <property type="molecule type" value="Genomic_DNA"/>
</dbReference>
<evidence type="ECO:0000313" key="2">
    <source>
        <dbReference type="Proteomes" id="UP001642464"/>
    </source>
</evidence>
<comment type="caution">
    <text evidence="1">The sequence shown here is derived from an EMBL/GenBank/DDBJ whole genome shotgun (WGS) entry which is preliminary data.</text>
</comment>
<protein>
    <submittedName>
        <fullName evidence="1">Uncharacterized protein</fullName>
    </submittedName>
</protein>
<name>A0ABP0JAR1_9DINO</name>